<dbReference type="RefSeq" id="WP_278490240.1">
    <property type="nucleotide sequence ID" value="NZ_JABZTM010000061.1"/>
</dbReference>
<dbReference type="Proteomes" id="UP000787419">
    <property type="component" value="Unassembled WGS sequence"/>
</dbReference>
<dbReference type="Gene3D" id="2.60.120.200">
    <property type="match status" value="1"/>
</dbReference>
<protein>
    <recommendedName>
        <fullName evidence="4">Adhesin</fullName>
    </recommendedName>
</protein>
<organism evidence="2 3">
    <name type="scientific">Prevotella nigrescens</name>
    <dbReference type="NCBI Taxonomy" id="28133"/>
    <lineage>
        <taxon>Bacteria</taxon>
        <taxon>Pseudomonadati</taxon>
        <taxon>Bacteroidota</taxon>
        <taxon>Bacteroidia</taxon>
        <taxon>Bacteroidales</taxon>
        <taxon>Prevotellaceae</taxon>
        <taxon>Prevotella</taxon>
    </lineage>
</organism>
<reference evidence="2" key="1">
    <citation type="submission" date="2020-04" db="EMBL/GenBank/DDBJ databases">
        <title>Deep metagenomics examines the oral microbiome during advanced dental caries in children, revealing novel taxa and co-occurrences with host molecules.</title>
        <authorList>
            <person name="Baker J.L."/>
            <person name="Morton J.T."/>
            <person name="Dinis M."/>
            <person name="Alvarez R."/>
            <person name="Tran N.C."/>
            <person name="Knight R."/>
            <person name="Edlund A."/>
        </authorList>
    </citation>
    <scope>NUCLEOTIDE SEQUENCE</scope>
    <source>
        <strain evidence="2">JCVI_32_bin.50</strain>
    </source>
</reference>
<evidence type="ECO:0008006" key="4">
    <source>
        <dbReference type="Google" id="ProtNLM"/>
    </source>
</evidence>
<evidence type="ECO:0000313" key="3">
    <source>
        <dbReference type="Proteomes" id="UP000787419"/>
    </source>
</evidence>
<dbReference type="SUPFAM" id="SSF63825">
    <property type="entry name" value="YWTD domain"/>
    <property type="match status" value="1"/>
</dbReference>
<evidence type="ECO:0000256" key="1">
    <source>
        <dbReference type="SAM" id="SignalP"/>
    </source>
</evidence>
<comment type="caution">
    <text evidence="2">The sequence shown here is derived from an EMBL/GenBank/DDBJ whole genome shotgun (WGS) entry which is preliminary data.</text>
</comment>
<feature type="chain" id="PRO_5039578855" description="Adhesin" evidence="1">
    <location>
        <begin position="24"/>
        <end position="837"/>
    </location>
</feature>
<sequence length="837" mass="91106">MKRKKHFLTVIAFVSTMSLSVSAQTMPEQEAPFRLKKVLPQQKKTDAKFKEVKNFPLLNQMMLAQPEPSLLREPADAARLYAPRFASSPLSVLPNLEMWANILSNNFVGICWFNPTEHISFTPLAGYEKGYFNAGSGLAEDAEQLHGIYLDTTYSGWGIILVVHFAWDTRTWEMIGEPEVIRDYRVVATETANDPQTGEVFGQFYNADLTRREFGVIDYQTMTRTTIGQSAHQYVAMGITSDGEAYGVATDGNFYHINRTTGKETLKGSTGIQVARHDGNAYFQSGEIDPRTDEFYWASVDSTGLSMLYTVDLADGHLTQVAPLGNTNVMALTIPAPKAADKAPASVGALSCEFAGASLTGKIKFRAPDETFGGKSLYGTLDYSITSNKNEVATGTVQAGDMCEATVTLPEGINKIAVTVSNNVGRSPKKKKEVYIGFDTPLPAKDVRLNIDAANHATLNWTAPTKGTHGGYLGSLKYDIYKVVDGDTILIATDNEGTTYSENEKHQSILALSNGQTVGSAFRVPYFDDFLTEADAELYTIIDANHDGTTWKWLSGSTNCFFYKHSSIKGNDWLITPAIHLKGGKNYKLSFRARAGLENYPERIEVKWGNGNKASDMTNELLPPTDLASISYQTYGNTFSPAADGDYHFGFHAISDAETYFLYMDSLSIESAENTRPAAVTGLKATPDPSGALKANFTFKTPAKTANGATLSAISKVEIRKGNYIVKTINNPATGTTITATDDKAARGKNEYAIIAFNGDEPGERATAKVYVGIDKPDVPSVRVIDQTTSAKITWQHVKGANGGVIVPAEVRYDIYNVTDAGAVGEKIGSVQGGTEY</sequence>
<feature type="signal peptide" evidence="1">
    <location>
        <begin position="1"/>
        <end position="23"/>
    </location>
</feature>
<name>A0A9D6AAG4_9BACT</name>
<accession>A0A9D6AAG4</accession>
<gene>
    <name evidence="2" type="ORF">HXN55_06450</name>
</gene>
<feature type="non-terminal residue" evidence="2">
    <location>
        <position position="837"/>
    </location>
</feature>
<evidence type="ECO:0000313" key="2">
    <source>
        <dbReference type="EMBL" id="MBF1447004.1"/>
    </source>
</evidence>
<dbReference type="EMBL" id="JABZTM010000061">
    <property type="protein sequence ID" value="MBF1447004.1"/>
    <property type="molecule type" value="Genomic_DNA"/>
</dbReference>
<dbReference type="AlphaFoldDB" id="A0A9D6AAG4"/>
<dbReference type="NCBIfam" id="NF038128">
    <property type="entry name" value="choice_anch_J"/>
    <property type="match status" value="1"/>
</dbReference>
<proteinExistence type="predicted"/>
<keyword evidence="1" id="KW-0732">Signal</keyword>